<organism evidence="2 3">
    <name type="scientific">Asaccharospora irregularis DSM 2635</name>
    <dbReference type="NCBI Taxonomy" id="1121321"/>
    <lineage>
        <taxon>Bacteria</taxon>
        <taxon>Bacillati</taxon>
        <taxon>Bacillota</taxon>
        <taxon>Clostridia</taxon>
        <taxon>Peptostreptococcales</taxon>
        <taxon>Peptostreptococcaceae</taxon>
        <taxon>Asaccharospora</taxon>
    </lineage>
</organism>
<dbReference type="GO" id="GO:0016747">
    <property type="term" value="F:acyltransferase activity, transferring groups other than amino-acyl groups"/>
    <property type="evidence" value="ECO:0007669"/>
    <property type="project" value="InterPro"/>
</dbReference>
<dbReference type="RefSeq" id="WP_073123913.1">
    <property type="nucleotide sequence ID" value="NZ_BAABCH010000103.1"/>
</dbReference>
<proteinExistence type="predicted"/>
<evidence type="ECO:0000259" key="1">
    <source>
        <dbReference type="PROSITE" id="PS51186"/>
    </source>
</evidence>
<dbReference type="InterPro" id="IPR016181">
    <property type="entry name" value="Acyl_CoA_acyltransferase"/>
</dbReference>
<evidence type="ECO:0000313" key="2">
    <source>
        <dbReference type="EMBL" id="SHG55889.1"/>
    </source>
</evidence>
<name>A0A1M5KTP4_9FIRM</name>
<dbReference type="Proteomes" id="UP000243255">
    <property type="component" value="Unassembled WGS sequence"/>
</dbReference>
<dbReference type="InterPro" id="IPR051531">
    <property type="entry name" value="N-acetyltransferase"/>
</dbReference>
<dbReference type="STRING" id="1121321.SAMN04488530_103104"/>
<dbReference type="Pfam" id="PF13302">
    <property type="entry name" value="Acetyltransf_3"/>
    <property type="match status" value="1"/>
</dbReference>
<feature type="domain" description="N-acetyltransferase" evidence="1">
    <location>
        <begin position="9"/>
        <end position="176"/>
    </location>
</feature>
<dbReference type="AlphaFoldDB" id="A0A1M5KTP4"/>
<dbReference type="InterPro" id="IPR000182">
    <property type="entry name" value="GNAT_dom"/>
</dbReference>
<evidence type="ECO:0000313" key="3">
    <source>
        <dbReference type="Proteomes" id="UP000243255"/>
    </source>
</evidence>
<dbReference type="EMBL" id="FQWX01000003">
    <property type="protein sequence ID" value="SHG55889.1"/>
    <property type="molecule type" value="Genomic_DNA"/>
</dbReference>
<dbReference type="PROSITE" id="PS51186">
    <property type="entry name" value="GNAT"/>
    <property type="match status" value="1"/>
</dbReference>
<keyword evidence="3" id="KW-1185">Reference proteome</keyword>
<accession>A0A1M5KTP4</accession>
<dbReference type="PANTHER" id="PTHR43792">
    <property type="entry name" value="GNAT FAMILY, PUTATIVE (AFU_ORTHOLOGUE AFUA_3G00765)-RELATED-RELATED"/>
    <property type="match status" value="1"/>
</dbReference>
<dbReference type="Gene3D" id="3.40.630.30">
    <property type="match status" value="1"/>
</dbReference>
<dbReference type="SUPFAM" id="SSF55729">
    <property type="entry name" value="Acyl-CoA N-acyltransferases (Nat)"/>
    <property type="match status" value="1"/>
</dbReference>
<reference evidence="3" key="1">
    <citation type="submission" date="2016-11" db="EMBL/GenBank/DDBJ databases">
        <authorList>
            <person name="Varghese N."/>
            <person name="Submissions S."/>
        </authorList>
    </citation>
    <scope>NUCLEOTIDE SEQUENCE [LARGE SCALE GENOMIC DNA]</scope>
    <source>
        <strain evidence="3">DSM 2635</strain>
    </source>
</reference>
<protein>
    <submittedName>
        <fullName evidence="2">Protein N-acetyltransferase, RimJ/RimL family</fullName>
    </submittedName>
</protein>
<dbReference type="OrthoDB" id="9785602at2"/>
<sequence length="183" mass="21473">MRVLETKKCILRAATMDDAKDLFECYKNDVTVKYLPFYKHRTIKDTNRFIRSFFLNNYKKGRIGHFVIVFKDANKVIGNIGFNNISSNSREGEIGICINPDYWGKNISNELALAIIKYGFEDLNLEKIIAITFEENKFSQKPLNDIGFIYTETFKRKSPKFTKGYINCYKYELTKDGYRFSLE</sequence>
<keyword evidence="2" id="KW-0808">Transferase</keyword>
<gene>
    <name evidence="2" type="ORF">SAMN04488530_103104</name>
</gene>